<organism evidence="3 5">
    <name type="scientific">Bursaphelenchus xylophilus</name>
    <name type="common">Pinewood nematode worm</name>
    <name type="synonym">Aphelenchoides xylophilus</name>
    <dbReference type="NCBI Taxonomy" id="6326"/>
    <lineage>
        <taxon>Eukaryota</taxon>
        <taxon>Metazoa</taxon>
        <taxon>Ecdysozoa</taxon>
        <taxon>Nematoda</taxon>
        <taxon>Chromadorea</taxon>
        <taxon>Rhabditida</taxon>
        <taxon>Tylenchina</taxon>
        <taxon>Tylenchomorpha</taxon>
        <taxon>Aphelenchoidea</taxon>
        <taxon>Aphelenchoididae</taxon>
        <taxon>Bursaphelenchus</taxon>
    </lineage>
</organism>
<accession>A0A1I7RQU8</accession>
<feature type="region of interest" description="Disordered" evidence="1">
    <location>
        <begin position="564"/>
        <end position="848"/>
    </location>
</feature>
<gene>
    <name evidence="2" type="ORF">BXYJ_LOCUS14818</name>
</gene>
<feature type="compositionally biased region" description="Acidic residues" evidence="1">
    <location>
        <begin position="746"/>
        <end position="758"/>
    </location>
</feature>
<feature type="compositionally biased region" description="Acidic residues" evidence="1">
    <location>
        <begin position="725"/>
        <end position="735"/>
    </location>
</feature>
<feature type="compositionally biased region" description="Basic and acidic residues" evidence="1">
    <location>
        <begin position="564"/>
        <end position="573"/>
    </location>
</feature>
<dbReference type="WBParaSite" id="BXY_0309300.1">
    <property type="protein sequence ID" value="BXY_0309300.1"/>
    <property type="gene ID" value="BXY_0309300"/>
</dbReference>
<proteinExistence type="predicted"/>
<dbReference type="OrthoDB" id="5871683at2759"/>
<feature type="compositionally biased region" description="Low complexity" evidence="1">
    <location>
        <begin position="574"/>
        <end position="595"/>
    </location>
</feature>
<feature type="region of interest" description="Disordered" evidence="1">
    <location>
        <begin position="176"/>
        <end position="196"/>
    </location>
</feature>
<keyword evidence="4" id="KW-1185">Reference proteome</keyword>
<evidence type="ECO:0000313" key="5">
    <source>
        <dbReference type="WBParaSite" id="BXY_0309300.1"/>
    </source>
</evidence>
<dbReference type="Proteomes" id="UP000582659">
    <property type="component" value="Unassembled WGS sequence"/>
</dbReference>
<feature type="compositionally biased region" description="Acidic residues" evidence="1">
    <location>
        <begin position="629"/>
        <end position="643"/>
    </location>
</feature>
<feature type="compositionally biased region" description="Low complexity" evidence="1">
    <location>
        <begin position="608"/>
        <end position="628"/>
    </location>
</feature>
<feature type="compositionally biased region" description="Polar residues" evidence="1">
    <location>
        <begin position="647"/>
        <end position="658"/>
    </location>
</feature>
<reference evidence="5" key="1">
    <citation type="submission" date="2016-11" db="UniProtKB">
        <authorList>
            <consortium name="WormBaseParasite"/>
        </authorList>
    </citation>
    <scope>IDENTIFICATION</scope>
</reference>
<evidence type="ECO:0000256" key="1">
    <source>
        <dbReference type="SAM" id="MobiDB-lite"/>
    </source>
</evidence>
<sequence length="848" mass="94008">MDTGNHDNEMDPSNISLNFFTETGYNPVSINTGSHDSNDSTPIPSVGPSEPSLASPFPEDESKRDAKKGLFTGYVTGKAMEVAKRRNLIERIERARELGLLNVSIPQLSELSMTQLSMFLRRLFKMTPGLRDFVSDEVVQTIFEDFEPRSSSAMGAADDVPNEDFLNVPTVYESGAETEPEYEYHNGSDEENSGVNKAELPVSQSIQPAYYRIRRRIMEADNCIALQIRKVIEKRDRFLTNICDMDSFEFELPKQTGDAEQDSQTCLRCRPLIKRVKRKLSKTIFPTNRQSAPSPTRFEDNLEKVCSFDFNDTRIRNVTTMTRLNSEAMIEDYLHNMGNIPLYVPVKSQTAYNNKGKTDKEYYGFVSDIKKELTGYPHVLPPVQSSGKKRKAVPVLVDNNGSDDEEESNHSEGLLLRVKNKQDLKALKRKQTGNTANTAKTKKVEPMVDTRKVSPLKIRRPLVPEPHPASTYYTSHHQYSIPSTSLQCQTEATKYTERQSTYSSDITATSELEGLFTSDQPQIQKSYSHADVQNNPATLQEYPDQINYGMEDSDLSLELKTSGMDEHPADESKSTSSSSSSTSSSSSSSKSSSSSPEHNTTREESNLNETRGTRSSRGSGSSDSSSSESGDESDKEDNDEEDVLRESSVSLNITGSSGEKNESKETDSILGPETSGLDVVCQEESEDKMDGGGQVTNNAGNEARNVERGIEVAQQSEEDGYKSDDEGDSQEERDEDGVKIEGASQADDEENENEESDLERDVTPLNDNADVSNAATESAQEHSEIGDVSQLEDVELRANLGYNASEGNEDEFGESLVEEELDGVDGNGEESNVETRDTDEKEDPVSEE</sequence>
<evidence type="ECO:0000313" key="3">
    <source>
        <dbReference type="Proteomes" id="UP000095284"/>
    </source>
</evidence>
<feature type="region of interest" description="Disordered" evidence="1">
    <location>
        <begin position="27"/>
        <end position="66"/>
    </location>
</feature>
<dbReference type="Proteomes" id="UP000659654">
    <property type="component" value="Unassembled WGS sequence"/>
</dbReference>
<dbReference type="AlphaFoldDB" id="A0A1I7RQU8"/>
<evidence type="ECO:0000313" key="2">
    <source>
        <dbReference type="EMBL" id="CAD5234727.1"/>
    </source>
</evidence>
<evidence type="ECO:0000313" key="4">
    <source>
        <dbReference type="Proteomes" id="UP000659654"/>
    </source>
</evidence>
<dbReference type="EMBL" id="CAJFDI010000006">
    <property type="protein sequence ID" value="CAD5234727.1"/>
    <property type="molecule type" value="Genomic_DNA"/>
</dbReference>
<dbReference type="EMBL" id="CAJFCV020000006">
    <property type="protein sequence ID" value="CAG9130681.1"/>
    <property type="molecule type" value="Genomic_DNA"/>
</dbReference>
<name>A0A1I7RQU8_BURXY</name>
<dbReference type="Proteomes" id="UP000095284">
    <property type="component" value="Unplaced"/>
</dbReference>
<feature type="compositionally biased region" description="Polar residues" evidence="1">
    <location>
        <begin position="765"/>
        <end position="778"/>
    </location>
</feature>
<reference evidence="2" key="2">
    <citation type="submission" date="2020-09" db="EMBL/GenBank/DDBJ databases">
        <authorList>
            <person name="Kikuchi T."/>
        </authorList>
    </citation>
    <scope>NUCLEOTIDE SEQUENCE</scope>
    <source>
        <strain evidence="2">Ka4C1</strain>
    </source>
</reference>
<protein>
    <submittedName>
        <fullName evidence="2">(pine wood nematode) hypothetical protein</fullName>
    </submittedName>
</protein>
<feature type="compositionally biased region" description="Polar residues" evidence="1">
    <location>
        <begin position="27"/>
        <end position="43"/>
    </location>
</feature>
<feature type="compositionally biased region" description="Acidic residues" evidence="1">
    <location>
        <begin position="807"/>
        <end position="832"/>
    </location>
</feature>